<dbReference type="EMBL" id="VSRR010034742">
    <property type="protein sequence ID" value="MPC72435.1"/>
    <property type="molecule type" value="Genomic_DNA"/>
</dbReference>
<name>A0A5B7HRS9_PORTR</name>
<sequence length="76" mass="8724">MQRNEIITSIQSSLPTLSCIEGNVSWRLAAISSNVDLHKLFFFFFFFCIIHFFGPSNCNIFFTSGHHIFKPFSVTS</sequence>
<keyword evidence="1" id="KW-0812">Transmembrane</keyword>
<evidence type="ECO:0000313" key="2">
    <source>
        <dbReference type="EMBL" id="MPC72435.1"/>
    </source>
</evidence>
<comment type="caution">
    <text evidence="2">The sequence shown here is derived from an EMBL/GenBank/DDBJ whole genome shotgun (WGS) entry which is preliminary data.</text>
</comment>
<keyword evidence="3" id="KW-1185">Reference proteome</keyword>
<evidence type="ECO:0000256" key="1">
    <source>
        <dbReference type="SAM" id="Phobius"/>
    </source>
</evidence>
<dbReference type="Proteomes" id="UP000324222">
    <property type="component" value="Unassembled WGS sequence"/>
</dbReference>
<organism evidence="2 3">
    <name type="scientific">Portunus trituberculatus</name>
    <name type="common">Swimming crab</name>
    <name type="synonym">Neptunus trituberculatus</name>
    <dbReference type="NCBI Taxonomy" id="210409"/>
    <lineage>
        <taxon>Eukaryota</taxon>
        <taxon>Metazoa</taxon>
        <taxon>Ecdysozoa</taxon>
        <taxon>Arthropoda</taxon>
        <taxon>Crustacea</taxon>
        <taxon>Multicrustacea</taxon>
        <taxon>Malacostraca</taxon>
        <taxon>Eumalacostraca</taxon>
        <taxon>Eucarida</taxon>
        <taxon>Decapoda</taxon>
        <taxon>Pleocyemata</taxon>
        <taxon>Brachyura</taxon>
        <taxon>Eubrachyura</taxon>
        <taxon>Portunoidea</taxon>
        <taxon>Portunidae</taxon>
        <taxon>Portuninae</taxon>
        <taxon>Portunus</taxon>
    </lineage>
</organism>
<dbReference type="AlphaFoldDB" id="A0A5B7HRS9"/>
<keyword evidence="1" id="KW-0472">Membrane</keyword>
<protein>
    <submittedName>
        <fullName evidence="2">Uncharacterized protein</fullName>
    </submittedName>
</protein>
<keyword evidence="1" id="KW-1133">Transmembrane helix</keyword>
<feature type="transmembrane region" description="Helical" evidence="1">
    <location>
        <begin position="40"/>
        <end position="62"/>
    </location>
</feature>
<accession>A0A5B7HRS9</accession>
<reference evidence="2 3" key="1">
    <citation type="submission" date="2019-05" db="EMBL/GenBank/DDBJ databases">
        <title>Another draft genome of Portunus trituberculatus and its Hox gene families provides insights of decapod evolution.</title>
        <authorList>
            <person name="Jeong J.-H."/>
            <person name="Song I."/>
            <person name="Kim S."/>
            <person name="Choi T."/>
            <person name="Kim D."/>
            <person name="Ryu S."/>
            <person name="Kim W."/>
        </authorList>
    </citation>
    <scope>NUCLEOTIDE SEQUENCE [LARGE SCALE GENOMIC DNA]</scope>
    <source>
        <tissue evidence="2">Muscle</tissue>
    </source>
</reference>
<proteinExistence type="predicted"/>
<gene>
    <name evidence="2" type="ORF">E2C01_066740</name>
</gene>
<evidence type="ECO:0000313" key="3">
    <source>
        <dbReference type="Proteomes" id="UP000324222"/>
    </source>
</evidence>